<dbReference type="PRINTS" id="PR00038">
    <property type="entry name" value="HTHLUXR"/>
</dbReference>
<dbReference type="InterPro" id="IPR036388">
    <property type="entry name" value="WH-like_DNA-bd_sf"/>
</dbReference>
<dbReference type="SMART" id="SM00421">
    <property type="entry name" value="HTH_LUXR"/>
    <property type="match status" value="1"/>
</dbReference>
<dbReference type="SUPFAM" id="SSF46894">
    <property type="entry name" value="C-terminal effector domain of the bipartite response regulators"/>
    <property type="match status" value="1"/>
</dbReference>
<dbReference type="Pfam" id="PF00561">
    <property type="entry name" value="Abhydrolase_1"/>
    <property type="match status" value="1"/>
</dbReference>
<proteinExistence type="predicted"/>
<evidence type="ECO:0000313" key="2">
    <source>
        <dbReference type="EMBL" id="MWB96990.1"/>
    </source>
</evidence>
<accession>A0A6I4NRZ7</accession>
<sequence length="350" mass="37114">MPRGTTRQRLGRVRTEDGVGLAYAEVGRGRALLSVSGWLSHLETGWSIPEERAFQLALGEGCRSVRYDRAGCGLSDPLPDPPSIDGELRQLDALAGLLGPEPFDLFGSSLGAPVAVAWAAEHPERVRRLVLSGGWVRGGDLAPPDVREHLLGLVGAHWGLGADVLTDVFAPDASAALRARVGRYQRDSSDADTAVGLLALGYRLDVSDVLGRVRAPTLVVHREHDRAAPLSGGVALAAGILDAELVVLPGRSHLPFVGDTAALLAPIRRFLGLRAPVRDALGLTSRQREVAALVGAGCTNREIGLRLGIAERSAEGHVERIRDRLGFRTRSEIAAWYAAETDSTASGQVG</sequence>
<protein>
    <submittedName>
        <fullName evidence="2">Alpha/beta fold hydrolase</fullName>
    </submittedName>
</protein>
<dbReference type="InterPro" id="IPR050471">
    <property type="entry name" value="AB_hydrolase"/>
</dbReference>
<gene>
    <name evidence="2" type="ORF">GB864_00235</name>
</gene>
<evidence type="ECO:0000313" key="3">
    <source>
        <dbReference type="Proteomes" id="UP000438182"/>
    </source>
</evidence>
<dbReference type="PANTHER" id="PTHR43433:SF8">
    <property type="entry name" value="BIFUNCTIONAL LIPASE_ADENYLATE CYCLASE LIPJ"/>
    <property type="match status" value="1"/>
</dbReference>
<keyword evidence="2" id="KW-0378">Hydrolase</keyword>
<dbReference type="InterPro" id="IPR000073">
    <property type="entry name" value="AB_hydrolase_1"/>
</dbReference>
<keyword evidence="3" id="KW-1185">Reference proteome</keyword>
<evidence type="ECO:0000259" key="1">
    <source>
        <dbReference type="PROSITE" id="PS50043"/>
    </source>
</evidence>
<dbReference type="InterPro" id="IPR029058">
    <property type="entry name" value="AB_hydrolase_fold"/>
</dbReference>
<dbReference type="PANTHER" id="PTHR43433">
    <property type="entry name" value="HYDROLASE, ALPHA/BETA FOLD FAMILY PROTEIN"/>
    <property type="match status" value="1"/>
</dbReference>
<dbReference type="CDD" id="cd06170">
    <property type="entry name" value="LuxR_C_like"/>
    <property type="match status" value="1"/>
</dbReference>
<dbReference type="Pfam" id="PF00196">
    <property type="entry name" value="GerE"/>
    <property type="match status" value="1"/>
</dbReference>
<dbReference type="GO" id="GO:0003677">
    <property type="term" value="F:DNA binding"/>
    <property type="evidence" value="ECO:0007669"/>
    <property type="project" value="InterPro"/>
</dbReference>
<dbReference type="AlphaFoldDB" id="A0A6I4NRZ7"/>
<dbReference type="EMBL" id="WSTA01000001">
    <property type="protein sequence ID" value="MWB96990.1"/>
    <property type="molecule type" value="Genomic_DNA"/>
</dbReference>
<comment type="caution">
    <text evidence="2">The sequence shown here is derived from an EMBL/GenBank/DDBJ whole genome shotgun (WGS) entry which is preliminary data.</text>
</comment>
<reference evidence="2 3" key="1">
    <citation type="submission" date="2019-12" db="EMBL/GenBank/DDBJ databases">
        <authorList>
            <person name="Kim Y.S."/>
        </authorList>
    </citation>
    <scope>NUCLEOTIDE SEQUENCE [LARGE SCALE GENOMIC DNA]</scope>
    <source>
        <strain evidence="2 3">MMS17-SY077</strain>
    </source>
</reference>
<feature type="domain" description="HTH luxR-type" evidence="1">
    <location>
        <begin position="276"/>
        <end position="341"/>
    </location>
</feature>
<dbReference type="Gene3D" id="3.40.50.1820">
    <property type="entry name" value="alpha/beta hydrolase"/>
    <property type="match status" value="1"/>
</dbReference>
<dbReference type="SUPFAM" id="SSF53474">
    <property type="entry name" value="alpha/beta-Hydrolases"/>
    <property type="match status" value="1"/>
</dbReference>
<dbReference type="PRINTS" id="PR00111">
    <property type="entry name" value="ABHYDROLASE"/>
</dbReference>
<dbReference type="InterPro" id="IPR016032">
    <property type="entry name" value="Sig_transdc_resp-reg_C-effctor"/>
</dbReference>
<dbReference type="GO" id="GO:0006355">
    <property type="term" value="P:regulation of DNA-templated transcription"/>
    <property type="evidence" value="ECO:0007669"/>
    <property type="project" value="InterPro"/>
</dbReference>
<dbReference type="Gene3D" id="1.10.10.10">
    <property type="entry name" value="Winged helix-like DNA-binding domain superfamily/Winged helix DNA-binding domain"/>
    <property type="match status" value="1"/>
</dbReference>
<dbReference type="GO" id="GO:0016787">
    <property type="term" value="F:hydrolase activity"/>
    <property type="evidence" value="ECO:0007669"/>
    <property type="project" value="UniProtKB-KW"/>
</dbReference>
<dbReference type="Proteomes" id="UP000438182">
    <property type="component" value="Unassembled WGS sequence"/>
</dbReference>
<dbReference type="InterPro" id="IPR000792">
    <property type="entry name" value="Tscrpt_reg_LuxR_C"/>
</dbReference>
<dbReference type="PROSITE" id="PS50043">
    <property type="entry name" value="HTH_LUXR_2"/>
    <property type="match status" value="1"/>
</dbReference>
<organism evidence="2 3">
    <name type="scientific">Agromyces seonyuensis</name>
    <dbReference type="NCBI Taxonomy" id="2662446"/>
    <lineage>
        <taxon>Bacteria</taxon>
        <taxon>Bacillati</taxon>
        <taxon>Actinomycetota</taxon>
        <taxon>Actinomycetes</taxon>
        <taxon>Micrococcales</taxon>
        <taxon>Microbacteriaceae</taxon>
        <taxon>Agromyces</taxon>
    </lineage>
</organism>
<name>A0A6I4NRZ7_9MICO</name>